<dbReference type="PROSITE" id="PS50158">
    <property type="entry name" value="ZF_CCHC"/>
    <property type="match status" value="1"/>
</dbReference>
<dbReference type="InterPro" id="IPR036875">
    <property type="entry name" value="Znf_CCHC_sf"/>
</dbReference>
<dbReference type="VEuPathDB" id="FungiDB:RhiirA1_430069"/>
<organism evidence="2 3">
    <name type="scientific">Rhizophagus irregularis</name>
    <dbReference type="NCBI Taxonomy" id="588596"/>
    <lineage>
        <taxon>Eukaryota</taxon>
        <taxon>Fungi</taxon>
        <taxon>Fungi incertae sedis</taxon>
        <taxon>Mucoromycota</taxon>
        <taxon>Glomeromycotina</taxon>
        <taxon>Glomeromycetes</taxon>
        <taxon>Glomerales</taxon>
        <taxon>Glomeraceae</taxon>
        <taxon>Rhizophagus</taxon>
    </lineage>
</organism>
<feature type="non-terminal residue" evidence="2">
    <location>
        <position position="155"/>
    </location>
</feature>
<dbReference type="AlphaFoldDB" id="A0A2I1FDJ8"/>
<dbReference type="SMART" id="SM00343">
    <property type="entry name" value="ZnF_C2HC"/>
    <property type="match status" value="1"/>
</dbReference>
<evidence type="ECO:0000313" key="2">
    <source>
        <dbReference type="EMBL" id="PKC53718.1"/>
    </source>
</evidence>
<proteinExistence type="predicted"/>
<dbReference type="OrthoDB" id="2246976at2759"/>
<gene>
    <name evidence="2" type="ORF">RhiirA1_430069</name>
</gene>
<sequence length="155" mass="18614">MEAIEALTQQMQKLSLNYANLSSALLAQTQPIQPQPVRRIQPARYTQPNNLTQTFRPNRPRTDIRDIECYRCGEKGHYARDCMSERNARRPQRRDAHYLETYEETYDSYDNYYEDEYYQDYYDDNYEEAEAYVTTRSRSQPTTNYRPKPKQPRAV</sequence>
<protein>
    <submittedName>
        <fullName evidence="2">Uncharacterized protein</fullName>
    </submittedName>
</protein>
<dbReference type="EMBL" id="LLXH01003901">
    <property type="protein sequence ID" value="PKC53718.1"/>
    <property type="molecule type" value="Genomic_DNA"/>
</dbReference>
<reference evidence="2 3" key="1">
    <citation type="submission" date="2017-10" db="EMBL/GenBank/DDBJ databases">
        <title>Extensive intraspecific genome diversity in a model arbuscular mycorrhizal fungus.</title>
        <authorList>
            <person name="Chen E.C.H."/>
            <person name="Morin E."/>
            <person name="Baudet D."/>
            <person name="Noel J."/>
            <person name="Ndikumana S."/>
            <person name="Charron P."/>
            <person name="St-Onge C."/>
            <person name="Giorgi J."/>
            <person name="Grigoriev I.V."/>
            <person name="Roux C."/>
            <person name="Martin F.M."/>
            <person name="Corradi N."/>
        </authorList>
    </citation>
    <scope>NUCLEOTIDE SEQUENCE [LARGE SCALE GENOMIC DNA]</scope>
    <source>
        <strain evidence="2 3">A1</strain>
    </source>
</reference>
<dbReference type="InterPro" id="IPR001878">
    <property type="entry name" value="Znf_CCHC"/>
</dbReference>
<name>A0A2I1FDJ8_9GLOM</name>
<dbReference type="Pfam" id="PF00098">
    <property type="entry name" value="zf-CCHC"/>
    <property type="match status" value="1"/>
</dbReference>
<feature type="region of interest" description="Disordered" evidence="1">
    <location>
        <begin position="131"/>
        <end position="155"/>
    </location>
</feature>
<reference evidence="2 3" key="2">
    <citation type="submission" date="2017-10" db="EMBL/GenBank/DDBJ databases">
        <title>Genome analyses suggest a sexual origin of heterokaryosis in a supposedly ancient asexual fungus.</title>
        <authorList>
            <person name="Corradi N."/>
            <person name="Sedzielewska K."/>
            <person name="Noel J."/>
            <person name="Charron P."/>
            <person name="Farinelli L."/>
            <person name="Marton T."/>
            <person name="Kruger M."/>
            <person name="Pelin A."/>
            <person name="Brachmann A."/>
            <person name="Corradi N."/>
        </authorList>
    </citation>
    <scope>NUCLEOTIDE SEQUENCE [LARGE SCALE GENOMIC DNA]</scope>
    <source>
        <strain evidence="2 3">A1</strain>
    </source>
</reference>
<dbReference type="SUPFAM" id="SSF57756">
    <property type="entry name" value="Retrovirus zinc finger-like domains"/>
    <property type="match status" value="1"/>
</dbReference>
<dbReference type="GO" id="GO:0008270">
    <property type="term" value="F:zinc ion binding"/>
    <property type="evidence" value="ECO:0007669"/>
    <property type="project" value="InterPro"/>
</dbReference>
<accession>A0A2I1FDJ8</accession>
<evidence type="ECO:0000313" key="3">
    <source>
        <dbReference type="Proteomes" id="UP000232688"/>
    </source>
</evidence>
<dbReference type="Gene3D" id="4.10.60.10">
    <property type="entry name" value="Zinc finger, CCHC-type"/>
    <property type="match status" value="1"/>
</dbReference>
<feature type="compositionally biased region" description="Polar residues" evidence="1">
    <location>
        <begin position="134"/>
        <end position="145"/>
    </location>
</feature>
<comment type="caution">
    <text evidence="2">The sequence shown here is derived from an EMBL/GenBank/DDBJ whole genome shotgun (WGS) entry which is preliminary data.</text>
</comment>
<dbReference type="Proteomes" id="UP000232688">
    <property type="component" value="Unassembled WGS sequence"/>
</dbReference>
<dbReference type="GO" id="GO:0003676">
    <property type="term" value="F:nucleic acid binding"/>
    <property type="evidence" value="ECO:0007669"/>
    <property type="project" value="InterPro"/>
</dbReference>
<evidence type="ECO:0000256" key="1">
    <source>
        <dbReference type="SAM" id="MobiDB-lite"/>
    </source>
</evidence>